<evidence type="ECO:0000259" key="1">
    <source>
        <dbReference type="SMART" id="SM00849"/>
    </source>
</evidence>
<comment type="caution">
    <text evidence="2">The sequence shown here is derived from an EMBL/GenBank/DDBJ whole genome shotgun (WGS) entry which is preliminary data.</text>
</comment>
<gene>
    <name evidence="2" type="ORF">CP985_06905</name>
</gene>
<evidence type="ECO:0000313" key="3">
    <source>
        <dbReference type="Proteomes" id="UP000290092"/>
    </source>
</evidence>
<proteinExistence type="predicted"/>
<dbReference type="InterPro" id="IPR036866">
    <property type="entry name" value="RibonucZ/Hydroxyglut_hydro"/>
</dbReference>
<dbReference type="Proteomes" id="UP000290092">
    <property type="component" value="Unassembled WGS sequence"/>
</dbReference>
<dbReference type="InterPro" id="IPR045761">
    <property type="entry name" value="ODP_dom"/>
</dbReference>
<dbReference type="AlphaFoldDB" id="A0AAX2AI10"/>
<feature type="domain" description="Metallo-beta-lactamase" evidence="1">
    <location>
        <begin position="41"/>
        <end position="229"/>
    </location>
</feature>
<dbReference type="Gene3D" id="3.60.15.10">
    <property type="entry name" value="Ribonuclease Z/Hydroxyacylglutathione hydrolase-like"/>
    <property type="match status" value="1"/>
</dbReference>
<dbReference type="RefSeq" id="WP_114842818.1">
    <property type="nucleotide sequence ID" value="NZ_CP031219.1"/>
</dbReference>
<reference evidence="2 3" key="1">
    <citation type="submission" date="2017-09" db="EMBL/GenBank/DDBJ databases">
        <title>Genomics of the genus Arcobacter.</title>
        <authorList>
            <person name="Perez-Cataluna A."/>
            <person name="Figueras M.J."/>
            <person name="Salas-Masso N."/>
        </authorList>
    </citation>
    <scope>NUCLEOTIDE SEQUENCE [LARGE SCALE GENOMIC DNA]</scope>
    <source>
        <strain evidence="2 3">CECT 7386</strain>
    </source>
</reference>
<keyword evidence="3" id="KW-1185">Reference proteome</keyword>
<name>A0AAX2AI10_9BACT</name>
<organism evidence="2 3">
    <name type="scientific">Malaciobacter mytili LMG 24559</name>
    <dbReference type="NCBI Taxonomy" id="1032238"/>
    <lineage>
        <taxon>Bacteria</taxon>
        <taxon>Pseudomonadati</taxon>
        <taxon>Campylobacterota</taxon>
        <taxon>Epsilonproteobacteria</taxon>
        <taxon>Campylobacterales</taxon>
        <taxon>Arcobacteraceae</taxon>
        <taxon>Malaciobacter</taxon>
    </lineage>
</organism>
<dbReference type="KEGG" id="amyt:AMYT_2465"/>
<dbReference type="PANTHER" id="PTHR43041:SF1">
    <property type="entry name" value="METALLO-BETA-LACTAMASE DOMAIN-CONTAINING PROTEIN"/>
    <property type="match status" value="1"/>
</dbReference>
<accession>A0AAX2AI10</accession>
<dbReference type="InterPro" id="IPR001279">
    <property type="entry name" value="Metallo-B-lactamas"/>
</dbReference>
<sequence>MSNLIDTYKNYEIDLEKVTCLFKKDNYEIFWLGIDNETAFRCNVYLIKSGNEAIIVDPGSRAFFEVVKKRALQVVKLEEIKAIIVCHQDPDVCASMIDWLEILPNLKVITTERTNVLLPHYGKDDYEFFNINTCKKYIFKSGEELEFIEAPFLHFSGAFATYDKTSNFLFSGDIWAALDVDWELVVSDFDKHISNMNLFHIDYMASNLATRGFVNKIKDKKIEAILPQHGSIINSDYVQEALTYLKELKCGLDIIYGDISGCK</sequence>
<dbReference type="PANTHER" id="PTHR43041">
    <property type="entry name" value="HYDROLASE, METALLO-BETA-LACTAMASE SUPERFAMILY"/>
    <property type="match status" value="1"/>
</dbReference>
<dbReference type="SUPFAM" id="SSF56281">
    <property type="entry name" value="Metallo-hydrolase/oxidoreductase"/>
    <property type="match status" value="1"/>
</dbReference>
<dbReference type="EMBL" id="NXID01000021">
    <property type="protein sequence ID" value="RXK15814.1"/>
    <property type="molecule type" value="Genomic_DNA"/>
</dbReference>
<protein>
    <submittedName>
        <fullName evidence="2">MBL fold metallo-hydrolase</fullName>
    </submittedName>
</protein>
<dbReference type="Pfam" id="PF19583">
    <property type="entry name" value="ODP"/>
    <property type="match status" value="1"/>
</dbReference>
<evidence type="ECO:0000313" key="2">
    <source>
        <dbReference type="EMBL" id="RXK15814.1"/>
    </source>
</evidence>
<dbReference type="SMART" id="SM00849">
    <property type="entry name" value="Lactamase_B"/>
    <property type="match status" value="1"/>
</dbReference>